<keyword evidence="7" id="KW-0732">Signal</keyword>
<dbReference type="Proteomes" id="UP000776651">
    <property type="component" value="Unassembled WGS sequence"/>
</dbReference>
<organism evidence="8 9">
    <name type="scientific">Qipengyuania pacifica</name>
    <dbReference type="NCBI Taxonomy" id="2860199"/>
    <lineage>
        <taxon>Bacteria</taxon>
        <taxon>Pseudomonadati</taxon>
        <taxon>Pseudomonadota</taxon>
        <taxon>Alphaproteobacteria</taxon>
        <taxon>Sphingomonadales</taxon>
        <taxon>Erythrobacteraceae</taxon>
        <taxon>Qipengyuania</taxon>
    </lineage>
</organism>
<comment type="subcellular location">
    <subcellularLocation>
        <location evidence="6">Cell membrane</location>
        <topology evidence="6">Multi-pass membrane protein</topology>
    </subcellularLocation>
    <subcellularLocation>
        <location evidence="1">Membrane</location>
    </subcellularLocation>
</comment>
<dbReference type="InterPro" id="IPR002994">
    <property type="entry name" value="Surf1/Shy1"/>
</dbReference>
<accession>A0ABS7JK76</accession>
<dbReference type="CDD" id="cd06662">
    <property type="entry name" value="SURF1"/>
    <property type="match status" value="1"/>
</dbReference>
<reference evidence="8 9" key="1">
    <citation type="submission" date="2021-08" db="EMBL/GenBank/DDBJ databases">
        <title>Comparative Genomics Analysis of the Genus Qipengyuania Reveals Extensive Genetic Diversity and Metabolic Versatility, Including the Description of Fifteen Novel Species.</title>
        <authorList>
            <person name="Liu Y."/>
        </authorList>
    </citation>
    <scope>NUCLEOTIDE SEQUENCE [LARGE SCALE GENOMIC DNA]</scope>
    <source>
        <strain evidence="8 9">GH25</strain>
    </source>
</reference>
<feature type="transmembrane region" description="Helical" evidence="6">
    <location>
        <begin position="203"/>
        <end position="222"/>
    </location>
</feature>
<gene>
    <name evidence="8" type="ORF">K3177_14945</name>
</gene>
<protein>
    <recommendedName>
        <fullName evidence="6">SURF1-like protein</fullName>
    </recommendedName>
</protein>
<evidence type="ECO:0000256" key="2">
    <source>
        <dbReference type="ARBA" id="ARBA00007165"/>
    </source>
</evidence>
<evidence type="ECO:0000256" key="1">
    <source>
        <dbReference type="ARBA" id="ARBA00004370"/>
    </source>
</evidence>
<comment type="similarity">
    <text evidence="2 6">Belongs to the SURF1 family.</text>
</comment>
<proteinExistence type="inferred from homology"/>
<comment type="caution">
    <text evidence="8">The sequence shown here is derived from an EMBL/GenBank/DDBJ whole genome shotgun (WGS) entry which is preliminary data.</text>
</comment>
<sequence length="227" mass="25251">MVKRAAFLGFLAMAFAAFAALGVWQLERLAWKRSLIARVESRVNAAPVTLAEAHGVRGPTLASEYRRVMLKGAFLRSRTTLVETVTELGPGYWVLDPFEDTSGTVLVNRGFLPQADKAHLPAPPRAHVRIIGLIRLSEPKGRFLRTNVPSSDRWFTRDVAAIAATRGVKVSSGIFIDDQVYIEGQVPIAGLTQTTFRNAHLQYAFTWFALALVSAFGFWKIIRLKQR</sequence>
<evidence type="ECO:0000313" key="9">
    <source>
        <dbReference type="Proteomes" id="UP000776651"/>
    </source>
</evidence>
<dbReference type="EMBL" id="JAIGNQ010000004">
    <property type="protein sequence ID" value="MBX7489803.1"/>
    <property type="molecule type" value="Genomic_DNA"/>
</dbReference>
<keyword evidence="5 6" id="KW-0472">Membrane</keyword>
<keyword evidence="6" id="KW-1003">Cell membrane</keyword>
<evidence type="ECO:0000313" key="8">
    <source>
        <dbReference type="EMBL" id="MBX7489803.1"/>
    </source>
</evidence>
<evidence type="ECO:0000256" key="6">
    <source>
        <dbReference type="RuleBase" id="RU363076"/>
    </source>
</evidence>
<comment type="caution">
    <text evidence="6">Lacks conserved residue(s) required for the propagation of feature annotation.</text>
</comment>
<dbReference type="PROSITE" id="PS50895">
    <property type="entry name" value="SURF1"/>
    <property type="match status" value="1"/>
</dbReference>
<dbReference type="Pfam" id="PF02104">
    <property type="entry name" value="SURF1"/>
    <property type="match status" value="1"/>
</dbReference>
<evidence type="ECO:0000256" key="3">
    <source>
        <dbReference type="ARBA" id="ARBA00022692"/>
    </source>
</evidence>
<evidence type="ECO:0000256" key="4">
    <source>
        <dbReference type="ARBA" id="ARBA00022989"/>
    </source>
</evidence>
<feature type="chain" id="PRO_5046035129" description="SURF1-like protein" evidence="7">
    <location>
        <begin position="20"/>
        <end position="227"/>
    </location>
</feature>
<name>A0ABS7JK76_9SPHN</name>
<evidence type="ECO:0000256" key="7">
    <source>
        <dbReference type="SAM" id="SignalP"/>
    </source>
</evidence>
<feature type="signal peptide" evidence="7">
    <location>
        <begin position="1"/>
        <end position="19"/>
    </location>
</feature>
<keyword evidence="3 6" id="KW-0812">Transmembrane</keyword>
<dbReference type="PANTHER" id="PTHR23427">
    <property type="entry name" value="SURFEIT LOCUS PROTEIN"/>
    <property type="match status" value="1"/>
</dbReference>
<dbReference type="PANTHER" id="PTHR23427:SF2">
    <property type="entry name" value="SURFEIT LOCUS PROTEIN 1"/>
    <property type="match status" value="1"/>
</dbReference>
<dbReference type="InterPro" id="IPR045214">
    <property type="entry name" value="Surf1/Surf4"/>
</dbReference>
<keyword evidence="4 6" id="KW-1133">Transmembrane helix</keyword>
<evidence type="ECO:0000256" key="5">
    <source>
        <dbReference type="ARBA" id="ARBA00023136"/>
    </source>
</evidence>
<keyword evidence="9" id="KW-1185">Reference proteome</keyword>